<dbReference type="InterPro" id="IPR017894">
    <property type="entry name" value="HTH_IS21_transposase_type"/>
</dbReference>
<dbReference type="PROSITE" id="PS50531">
    <property type="entry name" value="HTH_IS21"/>
    <property type="match status" value="1"/>
</dbReference>
<dbReference type="AlphaFoldDB" id="A0A1M6IQT2"/>
<dbReference type="EMBL" id="FQZS01000037">
    <property type="protein sequence ID" value="SHJ36841.1"/>
    <property type="molecule type" value="Genomic_DNA"/>
</dbReference>
<organism evidence="2 3">
    <name type="scientific">Lutispora thermophila DSM 19022</name>
    <dbReference type="NCBI Taxonomy" id="1122184"/>
    <lineage>
        <taxon>Bacteria</taxon>
        <taxon>Bacillati</taxon>
        <taxon>Bacillota</taxon>
        <taxon>Clostridia</taxon>
        <taxon>Lutisporales</taxon>
        <taxon>Lutisporaceae</taxon>
        <taxon>Lutispora</taxon>
    </lineage>
</organism>
<evidence type="ECO:0000259" key="1">
    <source>
        <dbReference type="PROSITE" id="PS50531"/>
    </source>
</evidence>
<dbReference type="RefSeq" id="WP_073027828.1">
    <property type="nucleotide sequence ID" value="NZ_FQZS01000037.1"/>
</dbReference>
<sequence length="243" mass="28835">MSDRFHLLKNLTSHAKEYLKKKLKPQVLIQATIEEYSGKETVTINQADKNRKLTLKEKYEKIEKLIQEGKSKTTICLELNMDIRAYDKLMKMTPEEREASFQTKKMAVHDEKVKQKMELINEVRELKKIGYNNQEISRRTELDRKTVTRYLDENFNPVHASYGKKKNGVLTPYIKKIDEYLENGIMGSEIEKKIREMGYNGSSSTIRHYVTDWKKQGKLYYNRNREDGRKTETIERKNIFKLL</sequence>
<accession>A0A1M6IQT2</accession>
<reference evidence="2 3" key="1">
    <citation type="submission" date="2016-11" db="EMBL/GenBank/DDBJ databases">
        <authorList>
            <person name="Jaros S."/>
            <person name="Januszkiewicz K."/>
            <person name="Wedrychowicz H."/>
        </authorList>
    </citation>
    <scope>NUCLEOTIDE SEQUENCE [LARGE SCALE GENOMIC DNA]</scope>
    <source>
        <strain evidence="2 3">DSM 19022</strain>
    </source>
</reference>
<protein>
    <recommendedName>
        <fullName evidence="1">HTH IS21-type domain-containing protein</fullName>
    </recommendedName>
</protein>
<proteinExistence type="predicted"/>
<evidence type="ECO:0000313" key="3">
    <source>
        <dbReference type="Proteomes" id="UP000184442"/>
    </source>
</evidence>
<evidence type="ECO:0000313" key="2">
    <source>
        <dbReference type="EMBL" id="SHJ36841.1"/>
    </source>
</evidence>
<feature type="domain" description="HTH IS21-type" evidence="1">
    <location>
        <begin position="118"/>
        <end position="181"/>
    </location>
</feature>
<gene>
    <name evidence="2" type="ORF">SAMN02745176_03359</name>
</gene>
<dbReference type="Proteomes" id="UP000184442">
    <property type="component" value="Unassembled WGS sequence"/>
</dbReference>
<dbReference type="OrthoDB" id="287363at2"/>
<name>A0A1M6IQT2_9FIRM</name>
<keyword evidence="3" id="KW-1185">Reference proteome</keyword>
<dbReference type="Gene3D" id="1.10.10.60">
    <property type="entry name" value="Homeodomain-like"/>
    <property type="match status" value="1"/>
</dbReference>